<dbReference type="HOGENOM" id="CLU_033976_0_0_6"/>
<evidence type="ECO:0000256" key="2">
    <source>
        <dbReference type="ARBA" id="ARBA00022741"/>
    </source>
</evidence>
<protein>
    <submittedName>
        <fullName evidence="4">Chaperone</fullName>
    </submittedName>
</protein>
<dbReference type="EMBL" id="CP003488">
    <property type="protein sequence ID" value="AFH94380.1"/>
    <property type="molecule type" value="Genomic_DNA"/>
</dbReference>
<sequence length="450" mass="49779">MFIGFDYGTSNCAVAIMDKGKPTLLPLEGDSAYIPSTLCAPTRESVSEHLFRHLNILPSDEVGEQILRRSIAYNREEGIELLPEDIVFGQAALELYLKDPRDVYYVKSPKSFLGASGLHEVQLSFFEDLVCAMMANIKQKAELHLQHTITDTVIGRPINFHGRGGELANQQAEAILIKAAKRAGFKNIAFQFEPVAAGLEYEAALTQDQTILVVDIGGGTTDCSLINMGPSYQGKTDRTASLLAHTGQRIGGNDLDIYLALKQLMDSFGMSSQTVSGIKMPISQFWNPIAINNVEAQKEFYAKQNLTALNRLRQEAQEPEKLLRLIEVYNETLGYRLVRRAEEAKIALSDSENYLAHIELMNETLEINIHRDQMVEAIESPKSKMIELVKEAVTQGGVQPNAIFMTGGSAQSPVLCQAIKQELPNIPIVRGNDFGSVTAGLTRWAEICFR</sequence>
<gene>
    <name evidence="4" type="ordered locus">S70_12685</name>
</gene>
<reference evidence="5" key="2">
    <citation type="submission" date="2012-04" db="EMBL/GenBank/DDBJ databases">
        <title>Complete genome sequence of Providencia stuartii clinical isolate MRSN 2154.</title>
        <authorList>
            <person name="Clifford R.J."/>
            <person name="Hang J."/>
            <person name="Riley M.C."/>
            <person name="Onmus-Leone F."/>
            <person name="Kuschner R.A."/>
            <person name="Lesho E.P."/>
            <person name="Waterman P.E."/>
        </authorList>
    </citation>
    <scope>NUCLEOTIDE SEQUENCE [LARGE SCALE GENOMIC DNA]</scope>
    <source>
        <strain evidence="5">MRSN 2154</strain>
    </source>
</reference>
<dbReference type="RefSeq" id="WP_004917421.1">
    <property type="nucleotide sequence ID" value="NC_017731.1"/>
</dbReference>
<dbReference type="InterPro" id="IPR042054">
    <property type="entry name" value="YegD-like"/>
</dbReference>
<keyword evidence="3" id="KW-0067">ATP-binding</keyword>
<organism evidence="4 5">
    <name type="scientific">Providencia stuartii (strain MRSN 2154)</name>
    <dbReference type="NCBI Taxonomy" id="1157951"/>
    <lineage>
        <taxon>Bacteria</taxon>
        <taxon>Pseudomonadati</taxon>
        <taxon>Pseudomonadota</taxon>
        <taxon>Gammaproteobacteria</taxon>
        <taxon>Enterobacterales</taxon>
        <taxon>Morganellaceae</taxon>
        <taxon>Providencia</taxon>
    </lineage>
</organism>
<dbReference type="NCBIfam" id="NF008673">
    <property type="entry name" value="PRK11678.1"/>
    <property type="match status" value="1"/>
</dbReference>
<dbReference type="InterPro" id="IPR043129">
    <property type="entry name" value="ATPase_NBD"/>
</dbReference>
<evidence type="ECO:0000313" key="4">
    <source>
        <dbReference type="EMBL" id="AFH94380.1"/>
    </source>
</evidence>
<dbReference type="Pfam" id="PF00012">
    <property type="entry name" value="HSP70"/>
    <property type="match status" value="1"/>
</dbReference>
<dbReference type="PATRIC" id="fig|1157951.4.peg.2556"/>
<comment type="similarity">
    <text evidence="1">Belongs to the heat shock protein 70 family.</text>
</comment>
<dbReference type="InterPro" id="IPR018181">
    <property type="entry name" value="Heat_shock_70_CS"/>
</dbReference>
<dbReference type="AlphaFoldDB" id="A0A140NP10"/>
<dbReference type="InterPro" id="IPR013126">
    <property type="entry name" value="Hsp_70_fam"/>
</dbReference>
<evidence type="ECO:0000256" key="3">
    <source>
        <dbReference type="ARBA" id="ARBA00022840"/>
    </source>
</evidence>
<reference evidence="4 5" key="1">
    <citation type="journal article" date="2012" name="J. Bacteriol.">
        <title>Complete Genome Sequence of Providencia stuartii Clinical Isolate MRSN 2154.</title>
        <authorList>
            <person name="Clifford R.J."/>
            <person name="Hang J."/>
            <person name="Riley M.C."/>
            <person name="Onmus-Leone F."/>
            <person name="Kuschner R.A."/>
            <person name="Lesho E.P."/>
            <person name="Waterman P.E."/>
        </authorList>
    </citation>
    <scope>NUCLEOTIDE SEQUENCE [LARGE SCALE GENOMIC DNA]</scope>
    <source>
        <strain evidence="4 5">MRSN 2154</strain>
    </source>
</reference>
<dbReference type="PANTHER" id="PTHR19375">
    <property type="entry name" value="HEAT SHOCK PROTEIN 70KDA"/>
    <property type="match status" value="1"/>
</dbReference>
<dbReference type="Proteomes" id="UP000005012">
    <property type="component" value="Chromosome"/>
</dbReference>
<dbReference type="CDD" id="cd10231">
    <property type="entry name" value="ASKHA_NBD_HSP70_YegD-like"/>
    <property type="match status" value="1"/>
</dbReference>
<dbReference type="OrthoDB" id="9807934at2"/>
<dbReference type="SUPFAM" id="SSF53067">
    <property type="entry name" value="Actin-like ATPase domain"/>
    <property type="match status" value="2"/>
</dbReference>
<dbReference type="PROSITE" id="PS00329">
    <property type="entry name" value="HSP70_2"/>
    <property type="match status" value="1"/>
</dbReference>
<dbReference type="Gene3D" id="3.90.640.10">
    <property type="entry name" value="Actin, Chain A, domain 4"/>
    <property type="match status" value="1"/>
</dbReference>
<dbReference type="GO" id="GO:0005524">
    <property type="term" value="F:ATP binding"/>
    <property type="evidence" value="ECO:0007669"/>
    <property type="project" value="UniProtKB-KW"/>
</dbReference>
<dbReference type="KEGG" id="psi:S70_12685"/>
<accession>A0A140NP10</accession>
<proteinExistence type="inferred from homology"/>
<dbReference type="GO" id="GO:0140662">
    <property type="term" value="F:ATP-dependent protein folding chaperone"/>
    <property type="evidence" value="ECO:0007669"/>
    <property type="project" value="InterPro"/>
</dbReference>
<evidence type="ECO:0000313" key="5">
    <source>
        <dbReference type="Proteomes" id="UP000005012"/>
    </source>
</evidence>
<dbReference type="Gene3D" id="3.30.420.40">
    <property type="match status" value="2"/>
</dbReference>
<keyword evidence="2" id="KW-0547">Nucleotide-binding</keyword>
<evidence type="ECO:0000256" key="1">
    <source>
        <dbReference type="ARBA" id="ARBA00007381"/>
    </source>
</evidence>
<dbReference type="GeneID" id="93520862"/>
<name>A0A140NP10_PROSM</name>